<feature type="repeat" description="WD" evidence="3">
    <location>
        <begin position="576"/>
        <end position="607"/>
    </location>
</feature>
<dbReference type="InterPro" id="IPR036322">
    <property type="entry name" value="WD40_repeat_dom_sf"/>
</dbReference>
<feature type="repeat" description="WD" evidence="3">
    <location>
        <begin position="608"/>
        <end position="649"/>
    </location>
</feature>
<sequence>MPAMKLNGVLGSWLYEHKEGVRLPSSLGFRVQVRHRPPSTRGYQSIVDYEHEALPLSTRADYELCFVKSFGWYDNSDSIFITMEYLPEGDLHKYLSTPLPEKEGQHIISQILEGLHFMHDNGFAHRDLKPANILVVYKGPYWWIKIADFGISKRATEGLTALRTLRCTPAFAAPELLGFIQPGDISNDSYTNTVDIWSLSVIAFLILTGETLFKDQRRLGQYVRGSFKFPSDVLITNKVSGQGCEFIRRLMAPKPKDRPGVKECLQHPWLECLIEDVAHETQRTLNISESPPTPPDYSDAESSASWSTQDKISAYETHSCTSVLAERATPTFKEAIPSSTSEPAIQMYWKRGRTLKGYSNSVWSLEFSPDGKQIASASSDKTVRLWDLATGTASLALELKYYPPYKFTLAFSPNGKQIAIVHDAKMVQLFDSSTGAASLTLRDHAAWFEALAFSPNGKQIATASADTVQLWDLATGAVCGTLKVNPRWVRFVVFSPNGKLIATVLSDRTVRLWDLATGAVYGTLKAHSRRVSSVAFSPDGKQIASIRGDSKIRLWDSATGAASWTLEVGSDYGNDLAFSPDGRQIVSASKDKTVRLWDSSTGAACGTLKGHSSHVNAVAFSPDGKQIASGSNDKTIQLWDPATAAEAAAEATAVKDLAFSKRLITGLKRFSNRIQ</sequence>
<dbReference type="PROSITE" id="PS50082">
    <property type="entry name" value="WD_REPEATS_2"/>
    <property type="match status" value="5"/>
</dbReference>
<dbReference type="CDD" id="cd00200">
    <property type="entry name" value="WD40"/>
    <property type="match status" value="1"/>
</dbReference>
<dbReference type="InterPro" id="IPR001680">
    <property type="entry name" value="WD40_rpt"/>
</dbReference>
<dbReference type="EMBL" id="FWEW01001058">
    <property type="protein sequence ID" value="SLM36372.1"/>
    <property type="molecule type" value="Genomic_DNA"/>
</dbReference>
<dbReference type="InterPro" id="IPR008271">
    <property type="entry name" value="Ser/Thr_kinase_AS"/>
</dbReference>
<dbReference type="SMART" id="SM00320">
    <property type="entry name" value="WD40"/>
    <property type="match status" value="7"/>
</dbReference>
<dbReference type="PROSITE" id="PS00108">
    <property type="entry name" value="PROTEIN_KINASE_ST"/>
    <property type="match status" value="1"/>
</dbReference>
<dbReference type="GO" id="GO:0005524">
    <property type="term" value="F:ATP binding"/>
    <property type="evidence" value="ECO:0007669"/>
    <property type="project" value="InterPro"/>
</dbReference>
<keyword evidence="1 3" id="KW-0853">WD repeat</keyword>
<evidence type="ECO:0000256" key="4">
    <source>
        <dbReference type="SAM" id="MobiDB-lite"/>
    </source>
</evidence>
<feature type="region of interest" description="Disordered" evidence="4">
    <location>
        <begin position="283"/>
        <end position="303"/>
    </location>
</feature>
<dbReference type="InterPro" id="IPR011009">
    <property type="entry name" value="Kinase-like_dom_sf"/>
</dbReference>
<dbReference type="PRINTS" id="PR00320">
    <property type="entry name" value="GPROTEINBRPT"/>
</dbReference>
<reference evidence="7" key="1">
    <citation type="submission" date="2017-03" db="EMBL/GenBank/DDBJ databases">
        <authorList>
            <person name="Sharma R."/>
            <person name="Thines M."/>
        </authorList>
    </citation>
    <scope>NUCLEOTIDE SEQUENCE [LARGE SCALE GENOMIC DNA]</scope>
</reference>
<proteinExistence type="predicted"/>
<dbReference type="InterPro" id="IPR000719">
    <property type="entry name" value="Prot_kinase_dom"/>
</dbReference>
<dbReference type="Pfam" id="PF00069">
    <property type="entry name" value="Pkinase"/>
    <property type="match status" value="1"/>
</dbReference>
<dbReference type="AlphaFoldDB" id="A0A1W5D066"/>
<protein>
    <submittedName>
        <fullName evidence="6">Het-e</fullName>
    </submittedName>
</protein>
<dbReference type="GO" id="GO:0004672">
    <property type="term" value="F:protein kinase activity"/>
    <property type="evidence" value="ECO:0007669"/>
    <property type="project" value="InterPro"/>
</dbReference>
<evidence type="ECO:0000256" key="1">
    <source>
        <dbReference type="ARBA" id="ARBA00022574"/>
    </source>
</evidence>
<dbReference type="Pfam" id="PF00400">
    <property type="entry name" value="WD40"/>
    <property type="match status" value="6"/>
</dbReference>
<dbReference type="SMART" id="SM00220">
    <property type="entry name" value="S_TKc"/>
    <property type="match status" value="1"/>
</dbReference>
<evidence type="ECO:0000313" key="7">
    <source>
        <dbReference type="Proteomes" id="UP000192927"/>
    </source>
</evidence>
<evidence type="ECO:0000313" key="6">
    <source>
        <dbReference type="EMBL" id="SLM36372.1"/>
    </source>
</evidence>
<dbReference type="SUPFAM" id="SSF56112">
    <property type="entry name" value="Protein kinase-like (PK-like)"/>
    <property type="match status" value="1"/>
</dbReference>
<dbReference type="Proteomes" id="UP000192927">
    <property type="component" value="Unassembled WGS sequence"/>
</dbReference>
<dbReference type="PANTHER" id="PTHR19848:SF8">
    <property type="entry name" value="F-BOX AND WD REPEAT DOMAIN CONTAINING 7"/>
    <property type="match status" value="1"/>
</dbReference>
<keyword evidence="7" id="KW-1185">Reference proteome</keyword>
<evidence type="ECO:0000256" key="3">
    <source>
        <dbReference type="PROSITE-ProRule" id="PRU00221"/>
    </source>
</evidence>
<organism evidence="6 7">
    <name type="scientific">Lasallia pustulata</name>
    <dbReference type="NCBI Taxonomy" id="136370"/>
    <lineage>
        <taxon>Eukaryota</taxon>
        <taxon>Fungi</taxon>
        <taxon>Dikarya</taxon>
        <taxon>Ascomycota</taxon>
        <taxon>Pezizomycotina</taxon>
        <taxon>Lecanoromycetes</taxon>
        <taxon>OSLEUM clade</taxon>
        <taxon>Umbilicariomycetidae</taxon>
        <taxon>Umbilicariales</taxon>
        <taxon>Umbilicariaceae</taxon>
        <taxon>Lasallia</taxon>
    </lineage>
</organism>
<keyword evidence="2" id="KW-0677">Repeat</keyword>
<dbReference type="Gene3D" id="2.130.10.10">
    <property type="entry name" value="YVTN repeat-like/Quinoprotein amine dehydrogenase"/>
    <property type="match status" value="3"/>
</dbReference>
<dbReference type="InterPro" id="IPR020472">
    <property type="entry name" value="WD40_PAC1"/>
</dbReference>
<feature type="repeat" description="WD" evidence="3">
    <location>
        <begin position="524"/>
        <end position="565"/>
    </location>
</feature>
<dbReference type="PANTHER" id="PTHR19848">
    <property type="entry name" value="WD40 REPEAT PROTEIN"/>
    <property type="match status" value="1"/>
</dbReference>
<name>A0A1W5D066_9LECA</name>
<feature type="domain" description="Protein kinase" evidence="5">
    <location>
        <begin position="1"/>
        <end position="270"/>
    </location>
</feature>
<evidence type="ECO:0000259" key="5">
    <source>
        <dbReference type="PROSITE" id="PS50011"/>
    </source>
</evidence>
<dbReference type="PROSITE" id="PS50011">
    <property type="entry name" value="PROTEIN_KINASE_DOM"/>
    <property type="match status" value="1"/>
</dbReference>
<evidence type="ECO:0000256" key="2">
    <source>
        <dbReference type="ARBA" id="ARBA00022737"/>
    </source>
</evidence>
<dbReference type="PROSITE" id="PS50294">
    <property type="entry name" value="WD_REPEATS_REGION"/>
    <property type="match status" value="5"/>
</dbReference>
<feature type="repeat" description="WD" evidence="3">
    <location>
        <begin position="355"/>
        <end position="396"/>
    </location>
</feature>
<dbReference type="InterPro" id="IPR019775">
    <property type="entry name" value="WD40_repeat_CS"/>
</dbReference>
<dbReference type="Gene3D" id="1.10.510.10">
    <property type="entry name" value="Transferase(Phosphotransferase) domain 1"/>
    <property type="match status" value="1"/>
</dbReference>
<dbReference type="SUPFAM" id="SSF50978">
    <property type="entry name" value="WD40 repeat-like"/>
    <property type="match status" value="1"/>
</dbReference>
<accession>A0A1W5D066</accession>
<dbReference type="InterPro" id="IPR015943">
    <property type="entry name" value="WD40/YVTN_repeat-like_dom_sf"/>
</dbReference>
<feature type="repeat" description="WD" evidence="3">
    <location>
        <begin position="482"/>
        <end position="523"/>
    </location>
</feature>
<dbReference type="PROSITE" id="PS00678">
    <property type="entry name" value="WD_REPEATS_1"/>
    <property type="match status" value="3"/>
</dbReference>